<sequence>QNIFLFWHPDHLGTEYINRKGYFSIVMKALVDHPGCFTGVVDWSGKIHNPRIVKNTGLFRELQAGAFFPNQWMTIGDVEMPIVLLDDQVNPLLPWLMKPYTGHPDSTKKRFNYRLSRCRMAGKYGFGRLNNAIVPSVTRLDFSEKNISMVIAACCILHNI</sequence>
<dbReference type="Pfam" id="PF13359">
    <property type="entry name" value="DDE_Tnp_4"/>
    <property type="match status" value="1"/>
</dbReference>
<evidence type="ECO:0000313" key="4">
    <source>
        <dbReference type="EMBL" id="KAG6928834.1"/>
    </source>
</evidence>
<evidence type="ECO:0000259" key="3">
    <source>
        <dbReference type="Pfam" id="PF13359"/>
    </source>
</evidence>
<organism evidence="4 5">
    <name type="scientific">Chelydra serpentina</name>
    <name type="common">Snapping turtle</name>
    <name type="synonym">Testudo serpentina</name>
    <dbReference type="NCBI Taxonomy" id="8475"/>
    <lineage>
        <taxon>Eukaryota</taxon>
        <taxon>Metazoa</taxon>
        <taxon>Chordata</taxon>
        <taxon>Craniata</taxon>
        <taxon>Vertebrata</taxon>
        <taxon>Euteleostomi</taxon>
        <taxon>Archelosauria</taxon>
        <taxon>Testudinata</taxon>
        <taxon>Testudines</taxon>
        <taxon>Cryptodira</taxon>
        <taxon>Durocryptodira</taxon>
        <taxon>Americhelydia</taxon>
        <taxon>Chelydroidea</taxon>
        <taxon>Chelydridae</taxon>
        <taxon>Chelydra</taxon>
    </lineage>
</organism>
<name>A0A8T1SJV9_CHESE</name>
<evidence type="ECO:0000256" key="2">
    <source>
        <dbReference type="ARBA" id="ARBA00022723"/>
    </source>
</evidence>
<protein>
    <recommendedName>
        <fullName evidence="3">DDE Tnp4 domain-containing protein</fullName>
    </recommendedName>
</protein>
<dbReference type="Proteomes" id="UP000765507">
    <property type="component" value="Unassembled WGS sequence"/>
</dbReference>
<feature type="domain" description="DDE Tnp4" evidence="3">
    <location>
        <begin position="13"/>
        <end position="159"/>
    </location>
</feature>
<reference evidence="4 5" key="1">
    <citation type="journal article" date="2020" name="G3 (Bethesda)">
        <title>Draft Genome of the Common Snapping Turtle, Chelydra serpentina, a Model for Phenotypic Plasticity in Reptiles.</title>
        <authorList>
            <person name="Das D."/>
            <person name="Singh S.K."/>
            <person name="Bierstedt J."/>
            <person name="Erickson A."/>
            <person name="Galli G.L.J."/>
            <person name="Crossley D.A. 2nd"/>
            <person name="Rhen T."/>
        </authorList>
    </citation>
    <scope>NUCLEOTIDE SEQUENCE [LARGE SCALE GENOMIC DNA]</scope>
    <source>
        <strain evidence="4">KW</strain>
    </source>
</reference>
<feature type="non-terminal residue" evidence="4">
    <location>
        <position position="1"/>
    </location>
</feature>
<dbReference type="GO" id="GO:0046872">
    <property type="term" value="F:metal ion binding"/>
    <property type="evidence" value="ECO:0007669"/>
    <property type="project" value="UniProtKB-KW"/>
</dbReference>
<keyword evidence="2" id="KW-0479">Metal-binding</keyword>
<gene>
    <name evidence="4" type="ORF">G0U57_007458</name>
</gene>
<evidence type="ECO:0000256" key="1">
    <source>
        <dbReference type="ARBA" id="ARBA00001968"/>
    </source>
</evidence>
<comment type="caution">
    <text evidence="4">The sequence shown here is derived from an EMBL/GenBank/DDBJ whole genome shotgun (WGS) entry which is preliminary data.</text>
</comment>
<evidence type="ECO:0000313" key="5">
    <source>
        <dbReference type="Proteomes" id="UP000765507"/>
    </source>
</evidence>
<accession>A0A8T1SJV9</accession>
<keyword evidence="5" id="KW-1185">Reference proteome</keyword>
<dbReference type="EMBL" id="JAHGAV010000200">
    <property type="protein sequence ID" value="KAG6928834.1"/>
    <property type="molecule type" value="Genomic_DNA"/>
</dbReference>
<comment type="cofactor">
    <cofactor evidence="1">
        <name>a divalent metal cation</name>
        <dbReference type="ChEBI" id="CHEBI:60240"/>
    </cofactor>
</comment>
<proteinExistence type="predicted"/>
<dbReference type="OrthoDB" id="1737200at2759"/>
<dbReference type="InterPro" id="IPR027806">
    <property type="entry name" value="HARBI1_dom"/>
</dbReference>
<dbReference type="AlphaFoldDB" id="A0A8T1SJV9"/>